<dbReference type="EMBL" id="AMZH03002893">
    <property type="protein sequence ID" value="RRT74054.1"/>
    <property type="molecule type" value="Genomic_DNA"/>
</dbReference>
<protein>
    <submittedName>
        <fullName evidence="1">Uncharacterized protein</fullName>
    </submittedName>
</protein>
<gene>
    <name evidence="1" type="ORF">B296_00007227</name>
</gene>
<organism evidence="1 2">
    <name type="scientific">Ensete ventricosum</name>
    <name type="common">Abyssinian banana</name>
    <name type="synonym">Musa ensete</name>
    <dbReference type="NCBI Taxonomy" id="4639"/>
    <lineage>
        <taxon>Eukaryota</taxon>
        <taxon>Viridiplantae</taxon>
        <taxon>Streptophyta</taxon>
        <taxon>Embryophyta</taxon>
        <taxon>Tracheophyta</taxon>
        <taxon>Spermatophyta</taxon>
        <taxon>Magnoliopsida</taxon>
        <taxon>Liliopsida</taxon>
        <taxon>Zingiberales</taxon>
        <taxon>Musaceae</taxon>
        <taxon>Ensete</taxon>
    </lineage>
</organism>
<evidence type="ECO:0000313" key="1">
    <source>
        <dbReference type="EMBL" id="RRT74054.1"/>
    </source>
</evidence>
<dbReference type="Proteomes" id="UP000287651">
    <property type="component" value="Unassembled WGS sequence"/>
</dbReference>
<evidence type="ECO:0000313" key="2">
    <source>
        <dbReference type="Proteomes" id="UP000287651"/>
    </source>
</evidence>
<sequence>MYSQVVEDHKALRYFEGESHTLQAVAVLGFLPDNVEDRVDELGAFRVMPLGPVVPSARLAEDEVVRPEDLADGPGSDGVHGARLQIHEHGAGDVATAARFVVVDVDPLELEVRITGILTRAIDTMLIAYHLPELGPNLVPTLAALNVENLPHLLRRRRSLDRVLGLGFGTPTEWENKGDEGSPDLEHRFIVTLLRSPYRGELTEIIHARRRAEMCQWLRSADRKPNRFIRGSLPKKKL</sequence>
<accession>A0A427ACV3</accession>
<name>A0A427ACV3_ENSVE</name>
<comment type="caution">
    <text evidence="1">The sequence shown here is derived from an EMBL/GenBank/DDBJ whole genome shotgun (WGS) entry which is preliminary data.</text>
</comment>
<proteinExistence type="predicted"/>
<reference evidence="1 2" key="1">
    <citation type="journal article" date="2014" name="Agronomy (Basel)">
        <title>A Draft Genome Sequence for Ensete ventricosum, the Drought-Tolerant Tree Against Hunger.</title>
        <authorList>
            <person name="Harrison J."/>
            <person name="Moore K.A."/>
            <person name="Paszkiewicz K."/>
            <person name="Jones T."/>
            <person name="Grant M."/>
            <person name="Ambacheew D."/>
            <person name="Muzemil S."/>
            <person name="Studholme D.J."/>
        </authorList>
    </citation>
    <scope>NUCLEOTIDE SEQUENCE [LARGE SCALE GENOMIC DNA]</scope>
</reference>
<dbReference type="AlphaFoldDB" id="A0A427ACV3"/>